<evidence type="ECO:0000313" key="7">
    <source>
        <dbReference type="EMBL" id="MBC8599652.1"/>
    </source>
</evidence>
<evidence type="ECO:0000313" key="8">
    <source>
        <dbReference type="Proteomes" id="UP000647491"/>
    </source>
</evidence>
<sequence length="376" mass="41338">MFSEYNFRNYNFRLLFYVLALNLVGVVVINSAVGGDRSYVNRQLIGMFGGLMLAIAISLMDYRKLMKCCGLVYIGCVGILLAVIVAGQLGGFGGGSRRWIDLPVIGRFQPSEFVKIGLIFFFSWFLQKNQEKINRPSVLVTAAVLAAVPLALILKQPDLSTSIVIVFFILCLIYMAGISYKWIAGALAVAVPSLALVVWLAEHNMMPFLEPYQINRILAFINPGKYAELNLQQDNSKMAIGSGRLYGKGLFNDTAISVKNGNFLSEEHTDFIFSVIGEELGFIGCMIVLLLFLLFVFECLRMASRARDMAGRLFCTGMAALVGFQSFTNIAVATGVFPNTGLPLPFISYGVSSLASLYIGIGILLNVGLQQRKLEF</sequence>
<keyword evidence="2 6" id="KW-0812">Transmembrane</keyword>
<dbReference type="Pfam" id="PF01098">
    <property type="entry name" value="FTSW_RODA_SPOVE"/>
    <property type="match status" value="1"/>
</dbReference>
<feature type="transmembrane region" description="Helical" evidence="6">
    <location>
        <begin position="346"/>
        <end position="369"/>
    </location>
</feature>
<keyword evidence="8" id="KW-1185">Reference proteome</keyword>
<dbReference type="PANTHER" id="PTHR30474:SF1">
    <property type="entry name" value="PEPTIDOGLYCAN GLYCOSYLTRANSFERASE MRDB"/>
    <property type="match status" value="1"/>
</dbReference>
<feature type="transmembrane region" description="Helical" evidence="6">
    <location>
        <begin position="104"/>
        <end position="126"/>
    </location>
</feature>
<feature type="transmembrane region" description="Helical" evidence="6">
    <location>
        <begin position="138"/>
        <end position="154"/>
    </location>
</feature>
<feature type="transmembrane region" description="Helical" evidence="6">
    <location>
        <begin position="160"/>
        <end position="177"/>
    </location>
</feature>
<organism evidence="7 8">
    <name type="scientific">Enterocloster hominis</name>
    <name type="common">ex Liu et al. 2021</name>
    <dbReference type="NCBI Taxonomy" id="2763663"/>
    <lineage>
        <taxon>Bacteria</taxon>
        <taxon>Bacillati</taxon>
        <taxon>Bacillota</taxon>
        <taxon>Clostridia</taxon>
        <taxon>Lachnospirales</taxon>
        <taxon>Lachnospiraceae</taxon>
        <taxon>Enterocloster</taxon>
    </lineage>
</organism>
<protein>
    <submittedName>
        <fullName evidence="7">Rod shape-determining protein RodA</fullName>
    </submittedName>
</protein>
<dbReference type="PANTHER" id="PTHR30474">
    <property type="entry name" value="CELL CYCLE PROTEIN"/>
    <property type="match status" value="1"/>
</dbReference>
<evidence type="ECO:0000256" key="3">
    <source>
        <dbReference type="ARBA" id="ARBA00022960"/>
    </source>
</evidence>
<dbReference type="EMBL" id="JACRTJ010000024">
    <property type="protein sequence ID" value="MBC8599652.1"/>
    <property type="molecule type" value="Genomic_DNA"/>
</dbReference>
<keyword evidence="4 6" id="KW-1133">Transmembrane helix</keyword>
<feature type="transmembrane region" description="Helical" evidence="6">
    <location>
        <begin position="182"/>
        <end position="201"/>
    </location>
</feature>
<name>A0ABR7NWC0_9FIRM</name>
<keyword evidence="3" id="KW-0133">Cell shape</keyword>
<comment type="caution">
    <text evidence="7">The sequence shown here is derived from an EMBL/GenBank/DDBJ whole genome shotgun (WGS) entry which is preliminary data.</text>
</comment>
<evidence type="ECO:0000256" key="5">
    <source>
        <dbReference type="ARBA" id="ARBA00023136"/>
    </source>
</evidence>
<dbReference type="Proteomes" id="UP000647491">
    <property type="component" value="Unassembled WGS sequence"/>
</dbReference>
<proteinExistence type="predicted"/>
<comment type="subcellular location">
    <subcellularLocation>
        <location evidence="1">Membrane</location>
        <topology evidence="1">Multi-pass membrane protein</topology>
    </subcellularLocation>
</comment>
<feature type="transmembrane region" description="Helical" evidence="6">
    <location>
        <begin position="312"/>
        <end position="334"/>
    </location>
</feature>
<gene>
    <name evidence="7" type="ORF">H8708_10510</name>
</gene>
<accession>A0ABR7NWC0</accession>
<reference evidence="7 8" key="1">
    <citation type="submission" date="2020-08" db="EMBL/GenBank/DDBJ databases">
        <title>Genome public.</title>
        <authorList>
            <person name="Liu C."/>
            <person name="Sun Q."/>
        </authorList>
    </citation>
    <scope>NUCLEOTIDE SEQUENCE [LARGE SCALE GENOMIC DNA]</scope>
    <source>
        <strain evidence="7 8">BX10</strain>
    </source>
</reference>
<keyword evidence="5 6" id="KW-0472">Membrane</keyword>
<evidence type="ECO:0000256" key="6">
    <source>
        <dbReference type="SAM" id="Phobius"/>
    </source>
</evidence>
<evidence type="ECO:0000256" key="4">
    <source>
        <dbReference type="ARBA" id="ARBA00022989"/>
    </source>
</evidence>
<feature type="transmembrane region" description="Helical" evidence="6">
    <location>
        <begin position="71"/>
        <end position="92"/>
    </location>
</feature>
<dbReference type="RefSeq" id="WP_262427823.1">
    <property type="nucleotide sequence ID" value="NZ_JACRTJ010000024.1"/>
</dbReference>
<evidence type="ECO:0000256" key="2">
    <source>
        <dbReference type="ARBA" id="ARBA00022692"/>
    </source>
</evidence>
<feature type="transmembrane region" description="Helical" evidence="6">
    <location>
        <begin position="12"/>
        <end position="33"/>
    </location>
</feature>
<dbReference type="InterPro" id="IPR001182">
    <property type="entry name" value="FtsW/RodA"/>
</dbReference>
<evidence type="ECO:0000256" key="1">
    <source>
        <dbReference type="ARBA" id="ARBA00004141"/>
    </source>
</evidence>
<feature type="transmembrane region" description="Helical" evidence="6">
    <location>
        <begin position="280"/>
        <end position="300"/>
    </location>
</feature>
<feature type="transmembrane region" description="Helical" evidence="6">
    <location>
        <begin position="39"/>
        <end position="59"/>
    </location>
</feature>